<feature type="domain" description="Ribbon-helix-helix protein CopG" evidence="1">
    <location>
        <begin position="15"/>
        <end position="52"/>
    </location>
</feature>
<keyword evidence="3" id="KW-1185">Reference proteome</keyword>
<reference evidence="2 3" key="1">
    <citation type="submission" date="2017-03" db="EMBL/GenBank/DDBJ databases">
        <title>Genomic and clinical evidence uncovers the enterohepatic species Helicobacter valdiviensis as a potential human intestinal pathogen.</title>
        <authorList>
            <person name="Fresia P."/>
            <person name="Jara R."/>
            <person name="Sierra R."/>
            <person name="Ferres I."/>
            <person name="Greif G."/>
            <person name="Iraola G."/>
            <person name="Collado L."/>
        </authorList>
    </citation>
    <scope>NUCLEOTIDE SEQUENCE [LARGE SCALE GENOMIC DNA]</scope>
    <source>
        <strain evidence="2 3">WBE14</strain>
    </source>
</reference>
<evidence type="ECO:0000313" key="2">
    <source>
        <dbReference type="EMBL" id="PZT47714.1"/>
    </source>
</evidence>
<evidence type="ECO:0000259" key="1">
    <source>
        <dbReference type="Pfam" id="PF01402"/>
    </source>
</evidence>
<dbReference type="InterPro" id="IPR013321">
    <property type="entry name" value="Arc_rbn_hlx_hlx"/>
</dbReference>
<dbReference type="Proteomes" id="UP000249746">
    <property type="component" value="Unassembled WGS sequence"/>
</dbReference>
<name>A0A2W6MT43_9HELI</name>
<protein>
    <recommendedName>
        <fullName evidence="1">Ribbon-helix-helix protein CopG domain-containing protein</fullName>
    </recommendedName>
</protein>
<dbReference type="Gene3D" id="1.10.1220.10">
    <property type="entry name" value="Met repressor-like"/>
    <property type="match status" value="1"/>
</dbReference>
<sequence>MHYTKTNRAKIHSNSFYLSLSLLKALDKVAEIEGQSRSVIVERALIYYFEKENKNAWEKSKRAYKKAKKIYFKKTNPKKHRKTFQTKTYLQECLFA</sequence>
<dbReference type="AlphaFoldDB" id="A0A2W6MT43"/>
<dbReference type="Pfam" id="PF01402">
    <property type="entry name" value="RHH_1"/>
    <property type="match status" value="1"/>
</dbReference>
<comment type="caution">
    <text evidence="2">The sequence shown here is derived from an EMBL/GenBank/DDBJ whole genome shotgun (WGS) entry which is preliminary data.</text>
</comment>
<dbReference type="GO" id="GO:0006355">
    <property type="term" value="P:regulation of DNA-templated transcription"/>
    <property type="evidence" value="ECO:0007669"/>
    <property type="project" value="InterPro"/>
</dbReference>
<proteinExistence type="predicted"/>
<evidence type="ECO:0000313" key="3">
    <source>
        <dbReference type="Proteomes" id="UP000249746"/>
    </source>
</evidence>
<accession>A0A2W6MT43</accession>
<dbReference type="EMBL" id="NBIU01000023">
    <property type="protein sequence ID" value="PZT47714.1"/>
    <property type="molecule type" value="Genomic_DNA"/>
</dbReference>
<dbReference type="OrthoDB" id="5330026at2"/>
<gene>
    <name evidence="2" type="ORF">B6S12_07585</name>
</gene>
<organism evidence="2 3">
    <name type="scientific">Helicobacter valdiviensis</name>
    <dbReference type="NCBI Taxonomy" id="1458358"/>
    <lineage>
        <taxon>Bacteria</taxon>
        <taxon>Pseudomonadati</taxon>
        <taxon>Campylobacterota</taxon>
        <taxon>Epsilonproteobacteria</taxon>
        <taxon>Campylobacterales</taxon>
        <taxon>Helicobacteraceae</taxon>
        <taxon>Helicobacter</taxon>
    </lineage>
</organism>
<dbReference type="InterPro" id="IPR002145">
    <property type="entry name" value="CopG"/>
</dbReference>